<dbReference type="GO" id="GO:0019068">
    <property type="term" value="P:virion assembly"/>
    <property type="evidence" value="ECO:0007669"/>
    <property type="project" value="InterPro"/>
</dbReference>
<dbReference type="Pfam" id="PF05136">
    <property type="entry name" value="Phage_portal_2"/>
    <property type="match status" value="1"/>
</dbReference>
<comment type="caution">
    <text evidence="2">The sequence shown here is derived from an EMBL/GenBank/DDBJ whole genome shotgun (WGS) entry which is preliminary data.</text>
</comment>
<dbReference type="AlphaFoldDB" id="A0AA43AVY7"/>
<evidence type="ECO:0000313" key="3">
    <source>
        <dbReference type="Proteomes" id="UP001161294"/>
    </source>
</evidence>
<proteinExistence type="predicted"/>
<dbReference type="GO" id="GO:0005198">
    <property type="term" value="F:structural molecule activity"/>
    <property type="evidence" value="ECO:0007669"/>
    <property type="project" value="InterPro"/>
</dbReference>
<organism evidence="2 3">
    <name type="scientific">Comamonas aquatica</name>
    <dbReference type="NCBI Taxonomy" id="225991"/>
    <lineage>
        <taxon>Bacteria</taxon>
        <taxon>Pseudomonadati</taxon>
        <taxon>Pseudomonadota</taxon>
        <taxon>Betaproteobacteria</taxon>
        <taxon>Burkholderiales</taxon>
        <taxon>Comamonadaceae</taxon>
        <taxon>Comamonas</taxon>
    </lineage>
</organism>
<name>A0AA43AVY7_9BURK</name>
<reference evidence="2" key="1">
    <citation type="submission" date="2022-09" db="EMBL/GenBank/DDBJ databases">
        <title>Intensive care unit water sources are persistently colonized with multi-drug resistant bacteria and are the site of extensive horizontal gene transfer of antibiotic resistance genes.</title>
        <authorList>
            <person name="Diorio-Toth L."/>
        </authorList>
    </citation>
    <scope>NUCLEOTIDE SEQUENCE</scope>
    <source>
        <strain evidence="2">GD03686</strain>
    </source>
</reference>
<dbReference type="Proteomes" id="UP001161294">
    <property type="component" value="Unassembled WGS sequence"/>
</dbReference>
<protein>
    <submittedName>
        <fullName evidence="2">Phage portal protein</fullName>
    </submittedName>
</protein>
<accession>A0AA43AVY7</accession>
<evidence type="ECO:0000313" key="2">
    <source>
        <dbReference type="EMBL" id="MDH2004870.1"/>
    </source>
</evidence>
<evidence type="ECO:0000256" key="1">
    <source>
        <dbReference type="SAM" id="MobiDB-lite"/>
    </source>
</evidence>
<feature type="region of interest" description="Disordered" evidence="1">
    <location>
        <begin position="34"/>
        <end position="54"/>
    </location>
</feature>
<dbReference type="InterPro" id="IPR006429">
    <property type="entry name" value="Phage_lambda_portal"/>
</dbReference>
<dbReference type="RefSeq" id="WP_279852796.1">
    <property type="nucleotide sequence ID" value="NZ_JAOCIA010000005.1"/>
</dbReference>
<gene>
    <name evidence="2" type="ORF">N5J23_04790</name>
</gene>
<dbReference type="NCBIfam" id="TIGR01539">
    <property type="entry name" value="portal_lambda"/>
    <property type="match status" value="1"/>
</dbReference>
<sequence length="483" mass="53462">MANIIDRIVGFVSPAAGLRRHSARQLLQRAYEGANQSDGWRPRRPGASANTDHAGDARTLRTRARALSQNVPYIARGLASHTANIIGTGIIPKWLGPEAKVYAELWKVWGAQADADGVLDIYGLEDLAHLTAQRDGEALVRIRQRRKEDGLAVPVQFQVLEIDWLDDSRNGRIDGFDVIQGKAYDALGRVVGYYLFDQHPGDMVLPRSRSGGSHFVPASSIIHYFAKERPGQGRGFPRIAPAIPRVRDLSLYEDAEINRKNLESRLGVLASGDVNALADGEGTKVQEGGRMLGDLPSGGLMQVPTGSNLTVVEPKAVPGYVDYVRQALHLIAAGCGWTYEMMTGDVSQVNFSSARIRRLDYKREAEREQWLHVIPCLITPMVRAFVDAAELAGLVDKADYNVRYATPKWEYTNPRDDVKSDLEEIAGGLSTFSEKLRQRGYDPEEVVQEMKEDVDRLRKAGLLDILFMMMKVKGATDSSPQQP</sequence>
<dbReference type="EMBL" id="JAOCJW010000006">
    <property type="protein sequence ID" value="MDH2004870.1"/>
    <property type="molecule type" value="Genomic_DNA"/>
</dbReference>